<keyword evidence="6" id="KW-0472">Membrane</keyword>
<feature type="transmembrane region" description="Helical" evidence="6">
    <location>
        <begin position="288"/>
        <end position="310"/>
    </location>
</feature>
<evidence type="ECO:0000259" key="8">
    <source>
        <dbReference type="PROSITE" id="PS50885"/>
    </source>
</evidence>
<evidence type="ECO:0000256" key="3">
    <source>
        <dbReference type="ARBA" id="ARBA00022777"/>
    </source>
</evidence>
<dbReference type="PROSITE" id="PS00107">
    <property type="entry name" value="PROTEIN_KINASE_ATP"/>
    <property type="match status" value="1"/>
</dbReference>
<comment type="caution">
    <text evidence="9">The sequence shown here is derived from an EMBL/GenBank/DDBJ whole genome shotgun (WGS) entry which is preliminary data.</text>
</comment>
<dbReference type="Proteomes" id="UP000295293">
    <property type="component" value="Unassembled WGS sequence"/>
</dbReference>
<reference evidence="9 10" key="1">
    <citation type="submission" date="2019-03" db="EMBL/GenBank/DDBJ databases">
        <title>Genomic Encyclopedia of Type Strains, Phase IV (KMG-IV): sequencing the most valuable type-strain genomes for metagenomic binning, comparative biology and taxonomic classification.</title>
        <authorList>
            <person name="Goeker M."/>
        </authorList>
    </citation>
    <scope>NUCLEOTIDE SEQUENCE [LARGE SCALE GENOMIC DNA]</scope>
    <source>
        <strain evidence="9 10">DSM 21667</strain>
    </source>
</reference>
<dbReference type="InterPro" id="IPR007892">
    <property type="entry name" value="CHASE4"/>
</dbReference>
<keyword evidence="4 5" id="KW-0067">ATP-binding</keyword>
<dbReference type="GO" id="GO:0016020">
    <property type="term" value="C:membrane"/>
    <property type="evidence" value="ECO:0007669"/>
    <property type="project" value="InterPro"/>
</dbReference>
<evidence type="ECO:0000256" key="4">
    <source>
        <dbReference type="ARBA" id="ARBA00022840"/>
    </source>
</evidence>
<feature type="domain" description="HAMP" evidence="8">
    <location>
        <begin position="308"/>
        <end position="359"/>
    </location>
</feature>
<dbReference type="GO" id="GO:0007165">
    <property type="term" value="P:signal transduction"/>
    <property type="evidence" value="ECO:0007669"/>
    <property type="project" value="InterPro"/>
</dbReference>
<feature type="binding site" evidence="5">
    <location>
        <position position="434"/>
    </location>
    <ligand>
        <name>ATP</name>
        <dbReference type="ChEBI" id="CHEBI:30616"/>
    </ligand>
</feature>
<dbReference type="Gene3D" id="3.30.200.20">
    <property type="entry name" value="Phosphorylase Kinase, domain 1"/>
    <property type="match status" value="1"/>
</dbReference>
<evidence type="ECO:0000259" key="7">
    <source>
        <dbReference type="PROSITE" id="PS50011"/>
    </source>
</evidence>
<evidence type="ECO:0000256" key="2">
    <source>
        <dbReference type="ARBA" id="ARBA00022741"/>
    </source>
</evidence>
<dbReference type="AlphaFoldDB" id="A0A4V3DLF9"/>
<evidence type="ECO:0000313" key="9">
    <source>
        <dbReference type="EMBL" id="TDR39414.1"/>
    </source>
</evidence>
<dbReference type="GO" id="GO:0004674">
    <property type="term" value="F:protein serine/threonine kinase activity"/>
    <property type="evidence" value="ECO:0007669"/>
    <property type="project" value="UniProtKB-KW"/>
</dbReference>
<dbReference type="InterPro" id="IPR011009">
    <property type="entry name" value="Kinase-like_dom_sf"/>
</dbReference>
<keyword evidence="6" id="KW-0812">Transmembrane</keyword>
<evidence type="ECO:0000256" key="5">
    <source>
        <dbReference type="PROSITE-ProRule" id="PRU10141"/>
    </source>
</evidence>
<dbReference type="GO" id="GO:0005524">
    <property type="term" value="F:ATP binding"/>
    <property type="evidence" value="ECO:0007669"/>
    <property type="project" value="UniProtKB-UniRule"/>
</dbReference>
<dbReference type="Pfam" id="PF00069">
    <property type="entry name" value="Pkinase"/>
    <property type="match status" value="1"/>
</dbReference>
<dbReference type="InterPro" id="IPR003660">
    <property type="entry name" value="HAMP_dom"/>
</dbReference>
<keyword evidence="9" id="KW-0723">Serine/threonine-protein kinase</keyword>
<dbReference type="PROSITE" id="PS50885">
    <property type="entry name" value="HAMP"/>
    <property type="match status" value="1"/>
</dbReference>
<dbReference type="SUPFAM" id="SSF56112">
    <property type="entry name" value="Protein kinase-like (PK-like)"/>
    <property type="match status" value="1"/>
</dbReference>
<dbReference type="PANTHER" id="PTHR43289">
    <property type="entry name" value="MITOGEN-ACTIVATED PROTEIN KINASE KINASE KINASE 20-RELATED"/>
    <property type="match status" value="1"/>
</dbReference>
<keyword evidence="2 5" id="KW-0547">Nucleotide-binding</keyword>
<dbReference type="RefSeq" id="WP_133820882.1">
    <property type="nucleotide sequence ID" value="NZ_SNZH01000016.1"/>
</dbReference>
<accession>A0A4V3DLF9</accession>
<feature type="domain" description="Protein kinase" evidence="7">
    <location>
        <begin position="405"/>
        <end position="662"/>
    </location>
</feature>
<dbReference type="Gene3D" id="1.10.510.10">
    <property type="entry name" value="Transferase(Phosphotransferase) domain 1"/>
    <property type="match status" value="1"/>
</dbReference>
<gene>
    <name evidence="9" type="ORF">DFR29_116116</name>
</gene>
<evidence type="ECO:0000256" key="1">
    <source>
        <dbReference type="ARBA" id="ARBA00022679"/>
    </source>
</evidence>
<protein>
    <submittedName>
        <fullName evidence="9">Serine/threonine protein kinase</fullName>
    </submittedName>
</protein>
<keyword evidence="3 9" id="KW-0418">Kinase</keyword>
<organism evidence="9 10">
    <name type="scientific">Tahibacter aquaticus</name>
    <dbReference type="NCBI Taxonomy" id="520092"/>
    <lineage>
        <taxon>Bacteria</taxon>
        <taxon>Pseudomonadati</taxon>
        <taxon>Pseudomonadota</taxon>
        <taxon>Gammaproteobacteria</taxon>
        <taxon>Lysobacterales</taxon>
        <taxon>Rhodanobacteraceae</taxon>
        <taxon>Tahibacter</taxon>
    </lineage>
</organism>
<evidence type="ECO:0000313" key="10">
    <source>
        <dbReference type="Proteomes" id="UP000295293"/>
    </source>
</evidence>
<dbReference type="PROSITE" id="PS50011">
    <property type="entry name" value="PROTEIN_KINASE_DOM"/>
    <property type="match status" value="1"/>
</dbReference>
<evidence type="ECO:0000256" key="6">
    <source>
        <dbReference type="SAM" id="Phobius"/>
    </source>
</evidence>
<dbReference type="OrthoDB" id="9801841at2"/>
<dbReference type="InterPro" id="IPR017441">
    <property type="entry name" value="Protein_kinase_ATP_BS"/>
</dbReference>
<sequence length="666" mass="70359">MRTEKILLVLGSMLLLALIALAGWRVLHSADTDARRLGAERLQSAALAHAALQDARARELRLITRQLSTDQGFVSYIAQSLRGGSGGAVDSASIRDLLDERRGQLDMDVALLLDNQGRTIVDTSAYQSTRSDLSHNLAVAQVIQSLQPASGYLSSRSQLLQIAVEPLLLGGSSEGVLVSGKFVDDAGARRIGQIAGTDLALLARTADGFKVVASTLEPDMRKQLLAAATAHGWTEGRQESRGELLALGPNRWLVRLQASAEDGSNSLLITLLEQTAVAAPYAAVRTDLLVGGAVLACAVVLLAALAWWRLLAPLGQLSRSAASIGTGALEPVPVAGSGGSAALGQALGRLVGELREQRDFEAYSADLLRQRTRSSETGPRGDAAAAIDHGAAARLQAGTVLADRYEIYARVGAGQSGVVYRALDRRQGEVVAFKLLGPTAIADTGHAAHIKKLLRAGAALNHPGVARIGDVGQIDEGIYVAGEYVRGITLKQALARTGRIPLYAALHVARDICAGLAGIHAAGTAHGALRPSNIVLSPGMAAQLLDLGLTPPPPGFDAARPELQLRSDPTYLSPQQIVGKLADHHDDVYTLGLILTEVFTSRLPQSGSPAELCRARVQREATPPSRLWTEIPPPIEALLLGCLERDPAKRFADAVAVQRELDRCRL</sequence>
<dbReference type="InterPro" id="IPR000719">
    <property type="entry name" value="Prot_kinase_dom"/>
</dbReference>
<keyword evidence="6" id="KW-1133">Transmembrane helix</keyword>
<keyword evidence="1" id="KW-0808">Transferase</keyword>
<dbReference type="CDD" id="cd14014">
    <property type="entry name" value="STKc_PknB_like"/>
    <property type="match status" value="1"/>
</dbReference>
<keyword evidence="10" id="KW-1185">Reference proteome</keyword>
<dbReference type="EMBL" id="SNZH01000016">
    <property type="protein sequence ID" value="TDR39414.1"/>
    <property type="molecule type" value="Genomic_DNA"/>
</dbReference>
<name>A0A4V3DLF9_9GAMM</name>
<dbReference type="PANTHER" id="PTHR43289:SF6">
    <property type="entry name" value="SERINE_THREONINE-PROTEIN KINASE NEKL-3"/>
    <property type="match status" value="1"/>
</dbReference>
<dbReference type="Pfam" id="PF05228">
    <property type="entry name" value="CHASE4"/>
    <property type="match status" value="1"/>
</dbReference>
<proteinExistence type="predicted"/>